<evidence type="ECO:0000313" key="1">
    <source>
        <dbReference type="EMBL" id="RWX75785.1"/>
    </source>
</evidence>
<dbReference type="AlphaFoldDB" id="A0A3S3VJA6"/>
<dbReference type="Proteomes" id="UP000287687">
    <property type="component" value="Unassembled WGS sequence"/>
</dbReference>
<proteinExistence type="predicted"/>
<keyword evidence="2" id="KW-1185">Reference proteome</keyword>
<evidence type="ECO:0000313" key="2">
    <source>
        <dbReference type="Proteomes" id="UP000287687"/>
    </source>
</evidence>
<dbReference type="Gene3D" id="3.90.1200.10">
    <property type="match status" value="1"/>
</dbReference>
<reference evidence="1 2" key="1">
    <citation type="submission" date="2019-01" db="EMBL/GenBank/DDBJ databases">
        <title>The draft genome of Rhizobium sp. 24NR.</title>
        <authorList>
            <person name="Liu L."/>
            <person name="Liang L."/>
            <person name="Shi S."/>
            <person name="Xu L."/>
            <person name="Wang X."/>
            <person name="Li L."/>
            <person name="Zhang X."/>
        </authorList>
    </citation>
    <scope>NUCLEOTIDE SEQUENCE [LARGE SCALE GENOMIC DNA]</scope>
    <source>
        <strain evidence="1 2">24NR</strain>
    </source>
</reference>
<dbReference type="SUPFAM" id="SSF56112">
    <property type="entry name" value="Protein kinase-like (PK-like)"/>
    <property type="match status" value="1"/>
</dbReference>
<dbReference type="InterPro" id="IPR011009">
    <property type="entry name" value="Kinase-like_dom_sf"/>
</dbReference>
<dbReference type="InterPro" id="IPR006748">
    <property type="entry name" value="NH2Glyco/OHUrea_AB-resist_kin"/>
</dbReference>
<dbReference type="GO" id="GO:0016773">
    <property type="term" value="F:phosphotransferase activity, alcohol group as acceptor"/>
    <property type="evidence" value="ECO:0007669"/>
    <property type="project" value="InterPro"/>
</dbReference>
<dbReference type="Pfam" id="PF04655">
    <property type="entry name" value="APH_6_hur"/>
    <property type="match status" value="1"/>
</dbReference>
<dbReference type="GO" id="GO:0019748">
    <property type="term" value="P:secondary metabolic process"/>
    <property type="evidence" value="ECO:0007669"/>
    <property type="project" value="InterPro"/>
</dbReference>
<comment type="caution">
    <text evidence="1">The sequence shown here is derived from an EMBL/GenBank/DDBJ whole genome shotgun (WGS) entry which is preliminary data.</text>
</comment>
<dbReference type="OrthoDB" id="3638028at2"/>
<protein>
    <submittedName>
        <fullName evidence="1">Streptomycin resistance protein</fullName>
    </submittedName>
</protein>
<accession>A0A3S3VJA6</accession>
<dbReference type="EMBL" id="SBIP01000004">
    <property type="protein sequence ID" value="RWX75785.1"/>
    <property type="molecule type" value="Genomic_DNA"/>
</dbReference>
<gene>
    <name evidence="1" type="ORF">EPK99_19065</name>
</gene>
<name>A0A3S3VJA6_9HYPH</name>
<sequence length="306" mass="32938">MRCGRPEHGPDAVGVTGIGATDFPHDLAARWAIVSADLLVDTRTSRVFRVVRRDGSLAIAKLLKPEGLHELPGFDFLTWRNGAGAVQLIEMAGTACLLEDAGVLTLREWRLSMGDVAASHVIADIVGQLHSACKAEVPSGLLPLRHHFRALFLQAGADAMALAEPLRWCADIVESLLQNQCGIRPLHGDLHHENIISGGGRGWLAIDPQGLLGDPAYEVANVFGNPDGAFPDIIEPARIAMLVRLFAPLIGCGEEKILRYAIAHAGLSISWALENGDPLSDGSDAFERRAFLDAAKRLLEEKVFSS</sequence>
<organism evidence="1 2">
    <name type="scientific">Neorhizobium lilium</name>
    <dbReference type="NCBI Taxonomy" id="2503024"/>
    <lineage>
        <taxon>Bacteria</taxon>
        <taxon>Pseudomonadati</taxon>
        <taxon>Pseudomonadota</taxon>
        <taxon>Alphaproteobacteria</taxon>
        <taxon>Hyphomicrobiales</taxon>
        <taxon>Rhizobiaceae</taxon>
        <taxon>Rhizobium/Agrobacterium group</taxon>
        <taxon>Neorhizobium</taxon>
    </lineage>
</organism>